<keyword evidence="3" id="KW-0677">Repeat</keyword>
<dbReference type="InterPro" id="IPR001660">
    <property type="entry name" value="SAM"/>
</dbReference>
<dbReference type="PROSITE" id="PS50105">
    <property type="entry name" value="SAM_DOMAIN"/>
    <property type="match status" value="1"/>
</dbReference>
<dbReference type="EMBL" id="BPLQ01007934">
    <property type="protein sequence ID" value="GIY33398.1"/>
    <property type="molecule type" value="Genomic_DNA"/>
</dbReference>
<dbReference type="InterPro" id="IPR019775">
    <property type="entry name" value="WD40_repeat_CS"/>
</dbReference>
<dbReference type="InterPro" id="IPR020472">
    <property type="entry name" value="WD40_PAC1"/>
</dbReference>
<dbReference type="Pfam" id="PF04564">
    <property type="entry name" value="U-box"/>
    <property type="match status" value="1"/>
</dbReference>
<dbReference type="PROSITE" id="PS50294">
    <property type="entry name" value="WD_REPEATS_REGION"/>
    <property type="match status" value="4"/>
</dbReference>
<dbReference type="SMART" id="SM00504">
    <property type="entry name" value="Ubox"/>
    <property type="match status" value="1"/>
</dbReference>
<dbReference type="Gene3D" id="1.10.150.50">
    <property type="entry name" value="Transcription Factor, Ets-1"/>
    <property type="match status" value="1"/>
</dbReference>
<reference evidence="7 8" key="1">
    <citation type="submission" date="2021-06" db="EMBL/GenBank/DDBJ databases">
        <title>Caerostris darwini draft genome.</title>
        <authorList>
            <person name="Kono N."/>
            <person name="Arakawa K."/>
        </authorList>
    </citation>
    <scope>NUCLEOTIDE SEQUENCE [LARGE SCALE GENOMIC DNA]</scope>
</reference>
<protein>
    <recommendedName>
        <fullName evidence="1">WD repeat, SAM and U-box domain-containing protein 1</fullName>
    </recommendedName>
</protein>
<dbReference type="PANTHER" id="PTHR46573">
    <property type="entry name" value="WD REPEAT, SAM AND U-BOX DOMAIN-CONTAINING PROTEIN 1"/>
    <property type="match status" value="1"/>
</dbReference>
<dbReference type="CDD" id="cd16655">
    <property type="entry name" value="RING-Ubox_WDSUB1-like"/>
    <property type="match status" value="1"/>
</dbReference>
<dbReference type="Pfam" id="PF00400">
    <property type="entry name" value="WD40"/>
    <property type="match status" value="6"/>
</dbReference>
<keyword evidence="8" id="KW-1185">Reference proteome</keyword>
<dbReference type="SMART" id="SM00320">
    <property type="entry name" value="WD40"/>
    <property type="match status" value="7"/>
</dbReference>
<dbReference type="AlphaFoldDB" id="A0AAV4SG63"/>
<dbReference type="SUPFAM" id="SSF57850">
    <property type="entry name" value="RING/U-box"/>
    <property type="match status" value="1"/>
</dbReference>
<feature type="repeat" description="WD" evidence="4">
    <location>
        <begin position="343"/>
        <end position="376"/>
    </location>
</feature>
<dbReference type="PROSITE" id="PS00678">
    <property type="entry name" value="WD_REPEATS_1"/>
    <property type="match status" value="2"/>
</dbReference>
<evidence type="ECO:0000313" key="8">
    <source>
        <dbReference type="Proteomes" id="UP001054837"/>
    </source>
</evidence>
<dbReference type="InterPro" id="IPR036322">
    <property type="entry name" value="WD40_repeat_dom_sf"/>
</dbReference>
<dbReference type="Pfam" id="PF07647">
    <property type="entry name" value="SAM_2"/>
    <property type="match status" value="1"/>
</dbReference>
<dbReference type="Gene3D" id="2.130.10.10">
    <property type="entry name" value="YVTN repeat-like/Quinoprotein amine dehydrogenase"/>
    <property type="match status" value="3"/>
</dbReference>
<feature type="repeat" description="WD" evidence="4">
    <location>
        <begin position="56"/>
        <end position="85"/>
    </location>
</feature>
<feature type="repeat" description="WD" evidence="4">
    <location>
        <begin position="112"/>
        <end position="153"/>
    </location>
</feature>
<dbReference type="PROSITE" id="PS50082">
    <property type="entry name" value="WD_REPEATS_2"/>
    <property type="match status" value="6"/>
</dbReference>
<dbReference type="PANTHER" id="PTHR46573:SF1">
    <property type="entry name" value="WD REPEAT, SAM AND U-BOX DOMAIN-CONTAINING PROTEIN 1"/>
    <property type="match status" value="1"/>
</dbReference>
<dbReference type="InterPro" id="IPR003613">
    <property type="entry name" value="Ubox_domain"/>
</dbReference>
<gene>
    <name evidence="7" type="primary">Wdsub1</name>
    <name evidence="7" type="ORF">CDAR_472661</name>
</gene>
<proteinExistence type="predicted"/>
<sequence length="549" mass="60922">MDAGLVTAKTLKASAATVKKAEEAVVAAENQIFFLNLCCRFIIILTMCDVEIVQVLEGHASDVMGCDFYNGCLATCSGDKNVRIWFQKLEENEIDLDSKRQIHFYEAEFSPLLGHTYGVNCVRFSPFGTLLASCSTDGRVILWNAQDGKKLDEIRHLEGPPIRVCCFSSASAMFATGGDDEKVVLWDIATKSVIRVLEGHEAMITALAFTPDGVFLLSCSTAGEIMLWDARYGHGKCLSSVTNAHDLGILGCDSSPQYEAVSENGFLVGNYTIATCGNDDFVKLWCVEASSTKRISLKNTLEGHSGNVISCRFSCDGKILASTGGDRVVILWNPKTGEALQKLEGHNRYVTCCAFSNSALLATGSNDKTVVLWNLDKTSIDDLSKTNIKEFKILPAKKSFLSWTVEDVRSWLKSLNLEEFSEAFSANSIDGKELMYLNHENLLCIFKIDNLGKRNKILREIQHLKNPLWQHIISEIEDETALNEFCCPITQEVMRDPVVAADGYSYEKQAIEEWLENGKETSPMTNETLAHKILVPNHILAQLIQKYTK</sequence>
<comment type="caution">
    <text evidence="7">The sequence shown here is derived from an EMBL/GenBank/DDBJ whole genome shotgun (WGS) entry which is preliminary data.</text>
</comment>
<feature type="repeat" description="WD" evidence="4">
    <location>
        <begin position="167"/>
        <end position="196"/>
    </location>
</feature>
<dbReference type="InterPro" id="IPR015943">
    <property type="entry name" value="WD40/YVTN_repeat-like_dom_sf"/>
</dbReference>
<dbReference type="PRINTS" id="PR00320">
    <property type="entry name" value="GPROTEINBRPT"/>
</dbReference>
<feature type="repeat" description="WD" evidence="4">
    <location>
        <begin position="197"/>
        <end position="229"/>
    </location>
</feature>
<feature type="repeat" description="WD" evidence="4">
    <location>
        <begin position="301"/>
        <end position="342"/>
    </location>
</feature>
<accession>A0AAV4SG63</accession>
<dbReference type="InterPro" id="IPR001680">
    <property type="entry name" value="WD40_rpt"/>
</dbReference>
<evidence type="ECO:0000259" key="6">
    <source>
        <dbReference type="PROSITE" id="PS51698"/>
    </source>
</evidence>
<evidence type="ECO:0000256" key="3">
    <source>
        <dbReference type="ARBA" id="ARBA00022737"/>
    </source>
</evidence>
<name>A0AAV4SG63_9ARAC</name>
<dbReference type="InterPro" id="IPR052085">
    <property type="entry name" value="WD-SAM-U-box"/>
</dbReference>
<keyword evidence="2 4" id="KW-0853">WD repeat</keyword>
<feature type="domain" description="U-box" evidence="6">
    <location>
        <begin position="480"/>
        <end position="549"/>
    </location>
</feature>
<evidence type="ECO:0000256" key="1">
    <source>
        <dbReference type="ARBA" id="ARBA00020894"/>
    </source>
</evidence>
<dbReference type="InterPro" id="IPR013761">
    <property type="entry name" value="SAM/pointed_sf"/>
</dbReference>
<dbReference type="CDD" id="cd00200">
    <property type="entry name" value="WD40"/>
    <property type="match status" value="1"/>
</dbReference>
<feature type="domain" description="SAM" evidence="5">
    <location>
        <begin position="403"/>
        <end position="467"/>
    </location>
</feature>
<dbReference type="GO" id="GO:0004842">
    <property type="term" value="F:ubiquitin-protein transferase activity"/>
    <property type="evidence" value="ECO:0007669"/>
    <property type="project" value="InterPro"/>
</dbReference>
<dbReference type="GO" id="GO:0016567">
    <property type="term" value="P:protein ubiquitination"/>
    <property type="evidence" value="ECO:0007669"/>
    <property type="project" value="InterPro"/>
</dbReference>
<dbReference type="InterPro" id="IPR013083">
    <property type="entry name" value="Znf_RING/FYVE/PHD"/>
</dbReference>
<dbReference type="SUPFAM" id="SSF50978">
    <property type="entry name" value="WD40 repeat-like"/>
    <property type="match status" value="2"/>
</dbReference>
<evidence type="ECO:0000259" key="5">
    <source>
        <dbReference type="PROSITE" id="PS50105"/>
    </source>
</evidence>
<evidence type="ECO:0000256" key="4">
    <source>
        <dbReference type="PROSITE-ProRule" id="PRU00221"/>
    </source>
</evidence>
<organism evidence="7 8">
    <name type="scientific">Caerostris darwini</name>
    <dbReference type="NCBI Taxonomy" id="1538125"/>
    <lineage>
        <taxon>Eukaryota</taxon>
        <taxon>Metazoa</taxon>
        <taxon>Ecdysozoa</taxon>
        <taxon>Arthropoda</taxon>
        <taxon>Chelicerata</taxon>
        <taxon>Arachnida</taxon>
        <taxon>Araneae</taxon>
        <taxon>Araneomorphae</taxon>
        <taxon>Entelegynae</taxon>
        <taxon>Araneoidea</taxon>
        <taxon>Araneidae</taxon>
        <taxon>Caerostris</taxon>
    </lineage>
</organism>
<evidence type="ECO:0000256" key="2">
    <source>
        <dbReference type="ARBA" id="ARBA00022574"/>
    </source>
</evidence>
<dbReference type="SMART" id="SM00454">
    <property type="entry name" value="SAM"/>
    <property type="match status" value="1"/>
</dbReference>
<evidence type="ECO:0000313" key="7">
    <source>
        <dbReference type="EMBL" id="GIY33398.1"/>
    </source>
</evidence>
<dbReference type="Proteomes" id="UP001054837">
    <property type="component" value="Unassembled WGS sequence"/>
</dbReference>
<dbReference type="PROSITE" id="PS51698">
    <property type="entry name" value="U_BOX"/>
    <property type="match status" value="1"/>
</dbReference>
<dbReference type="Gene3D" id="3.30.40.10">
    <property type="entry name" value="Zinc/RING finger domain, C3HC4 (zinc finger)"/>
    <property type="match status" value="1"/>
</dbReference>